<keyword evidence="1" id="KW-0812">Transmembrane</keyword>
<accession>H6N6U6</accession>
<keyword evidence="1" id="KW-1133">Transmembrane helix</keyword>
<dbReference type="EMBL" id="CP003199">
    <property type="protein sequence ID" value="AEW45368.1"/>
    <property type="molecule type" value="Genomic_DNA"/>
</dbReference>
<keyword evidence="3" id="KW-1185">Reference proteome</keyword>
<proteinExistence type="predicted"/>
<dbReference type="Proteomes" id="UP000009135">
    <property type="component" value="Chromosome"/>
</dbReference>
<dbReference type="AlphaFoldDB" id="H6N6U6"/>
<protein>
    <submittedName>
        <fullName evidence="2">Uncharacterized protein</fullName>
    </submittedName>
</protein>
<keyword evidence="1" id="KW-0472">Membrane</keyword>
<feature type="transmembrane region" description="Helical" evidence="1">
    <location>
        <begin position="12"/>
        <end position="30"/>
    </location>
</feature>
<organism evidence="2 3">
    <name type="scientific">Mycoplasma haemocanis (strain Illinois)</name>
    <dbReference type="NCBI Taxonomy" id="1111676"/>
    <lineage>
        <taxon>Bacteria</taxon>
        <taxon>Bacillati</taxon>
        <taxon>Mycoplasmatota</taxon>
        <taxon>Mollicutes</taxon>
        <taxon>Mycoplasmataceae</taxon>
        <taxon>Mycoplasma</taxon>
    </lineage>
</organism>
<evidence type="ECO:0000313" key="3">
    <source>
        <dbReference type="Proteomes" id="UP000009135"/>
    </source>
</evidence>
<dbReference type="OrthoDB" id="9827440at2"/>
<dbReference type="STRING" id="1111676.MHC_02520"/>
<evidence type="ECO:0000313" key="2">
    <source>
        <dbReference type="EMBL" id="AEW45368.1"/>
    </source>
</evidence>
<reference evidence="2 3" key="1">
    <citation type="journal article" date="2012" name="J. Bacteriol.">
        <title>Complete genome sequence of Mycoplasma haemocanis strain Illinois.</title>
        <authorList>
            <person name="do Nascimento N.C."/>
            <person name="Guimaraes A.M."/>
            <person name="Santos A.P."/>
            <person name="Sanmiguel P.J."/>
            <person name="Messick J.B."/>
        </authorList>
    </citation>
    <scope>NUCLEOTIDE SEQUENCE [LARGE SCALE GENOMIC DNA]</scope>
    <source>
        <strain evidence="2 3">Illinois</strain>
    </source>
</reference>
<dbReference type="KEGG" id="mhe:MHC_02520"/>
<evidence type="ECO:0000256" key="1">
    <source>
        <dbReference type="SAM" id="Phobius"/>
    </source>
</evidence>
<sequence>MFTGIVKATSSIASIGLGIAVCSLAINRVLRVPTIKEKLVEEQLKPFDGEWKHKFAYLKKLRGIDNLISAWKELNPDKEYDKDITDEEGGKMIEEWCASVLEEKSTLRHGYKNLDNAKQWCFNYRIFE</sequence>
<dbReference type="HOGENOM" id="CLU_1957146_0_0_14"/>
<name>H6N6U6_MYCHN</name>
<gene>
    <name evidence="2" type="ordered locus">MHC_02520</name>
</gene>